<evidence type="ECO:0000313" key="3">
    <source>
        <dbReference type="Proteomes" id="UP000663864"/>
    </source>
</evidence>
<keyword evidence="1" id="KW-1133">Transmembrane helix</keyword>
<sequence>MCLLVGLIILVYVFYRVYQHLFPSPDINPRDKYVLISGCDTGFGNGLAIENLEIYVLITLIVMYSLTQ</sequence>
<evidence type="ECO:0000256" key="1">
    <source>
        <dbReference type="SAM" id="Phobius"/>
    </source>
</evidence>
<name>A0A814SCC8_9BILA</name>
<dbReference type="Proteomes" id="UP000663864">
    <property type="component" value="Unassembled WGS sequence"/>
</dbReference>
<proteinExistence type="predicted"/>
<reference evidence="2" key="1">
    <citation type="submission" date="2021-02" db="EMBL/GenBank/DDBJ databases">
        <authorList>
            <person name="Nowell W R."/>
        </authorList>
    </citation>
    <scope>NUCLEOTIDE SEQUENCE</scope>
</reference>
<dbReference type="AlphaFoldDB" id="A0A814SCC8"/>
<keyword evidence="1" id="KW-0472">Membrane</keyword>
<protein>
    <submittedName>
        <fullName evidence="2">Uncharacterized protein</fullName>
    </submittedName>
</protein>
<organism evidence="2 3">
    <name type="scientific">Rotaria sordida</name>
    <dbReference type="NCBI Taxonomy" id="392033"/>
    <lineage>
        <taxon>Eukaryota</taxon>
        <taxon>Metazoa</taxon>
        <taxon>Spiralia</taxon>
        <taxon>Gnathifera</taxon>
        <taxon>Rotifera</taxon>
        <taxon>Eurotatoria</taxon>
        <taxon>Bdelloidea</taxon>
        <taxon>Philodinida</taxon>
        <taxon>Philodinidae</taxon>
        <taxon>Rotaria</taxon>
    </lineage>
</organism>
<comment type="caution">
    <text evidence="2">The sequence shown here is derived from an EMBL/GenBank/DDBJ whole genome shotgun (WGS) entry which is preliminary data.</text>
</comment>
<dbReference type="EMBL" id="CAJNOT010001102">
    <property type="protein sequence ID" value="CAF1145496.1"/>
    <property type="molecule type" value="Genomic_DNA"/>
</dbReference>
<keyword evidence="1" id="KW-0812">Transmembrane</keyword>
<gene>
    <name evidence="2" type="ORF">ZHD862_LOCUS19879</name>
</gene>
<accession>A0A814SCC8</accession>
<evidence type="ECO:0000313" key="2">
    <source>
        <dbReference type="EMBL" id="CAF1145496.1"/>
    </source>
</evidence>
<feature type="transmembrane region" description="Helical" evidence="1">
    <location>
        <begin position="43"/>
        <end position="66"/>
    </location>
</feature>